<dbReference type="PANTHER" id="PTHR46698:SF4">
    <property type="entry name" value="CROSSVEINLESS 2"/>
    <property type="match status" value="1"/>
</dbReference>
<proteinExistence type="predicted"/>
<evidence type="ECO:0000256" key="1">
    <source>
        <dbReference type="ARBA" id="ARBA00004613"/>
    </source>
</evidence>
<dbReference type="Proteomes" id="UP001178461">
    <property type="component" value="Chromosome 12"/>
</dbReference>
<dbReference type="SUPFAM" id="SSF57603">
    <property type="entry name" value="FnI-like domain"/>
    <property type="match status" value="3"/>
</dbReference>
<keyword evidence="3" id="KW-0732">Signal</keyword>
<dbReference type="InterPro" id="IPR052424">
    <property type="entry name" value="Kielin_Chordin-BMP_Reg"/>
</dbReference>
<dbReference type="GO" id="GO:0005576">
    <property type="term" value="C:extracellular region"/>
    <property type="evidence" value="ECO:0007669"/>
    <property type="project" value="UniProtKB-SubCell"/>
</dbReference>
<keyword evidence="2" id="KW-0964">Secreted</keyword>
<dbReference type="SMART" id="SM00214">
    <property type="entry name" value="VWC"/>
    <property type="match status" value="2"/>
</dbReference>
<evidence type="ECO:0000256" key="2">
    <source>
        <dbReference type="ARBA" id="ARBA00022525"/>
    </source>
</evidence>
<feature type="domain" description="VWFC" evidence="4">
    <location>
        <begin position="52"/>
        <end position="107"/>
    </location>
</feature>
<dbReference type="Gene3D" id="2.10.70.10">
    <property type="entry name" value="Complement Module, domain 1"/>
    <property type="match status" value="1"/>
</dbReference>
<comment type="subcellular location">
    <subcellularLocation>
        <location evidence="1">Secreted</location>
    </subcellularLocation>
</comment>
<dbReference type="PANTHER" id="PTHR46698">
    <property type="entry name" value="CROSSVEINLESS 2"/>
    <property type="match status" value="1"/>
</dbReference>
<organism evidence="5 6">
    <name type="scientific">Podarcis lilfordi</name>
    <name type="common">Lilford's wall lizard</name>
    <dbReference type="NCBI Taxonomy" id="74358"/>
    <lineage>
        <taxon>Eukaryota</taxon>
        <taxon>Metazoa</taxon>
        <taxon>Chordata</taxon>
        <taxon>Craniata</taxon>
        <taxon>Vertebrata</taxon>
        <taxon>Euteleostomi</taxon>
        <taxon>Lepidosauria</taxon>
        <taxon>Squamata</taxon>
        <taxon>Bifurcata</taxon>
        <taxon>Unidentata</taxon>
        <taxon>Episquamata</taxon>
        <taxon>Laterata</taxon>
        <taxon>Lacertibaenia</taxon>
        <taxon>Lacertidae</taxon>
        <taxon>Podarcis</taxon>
    </lineage>
</organism>
<gene>
    <name evidence="5" type="ORF">PODLI_1B008798</name>
</gene>
<keyword evidence="6" id="KW-1185">Reference proteome</keyword>
<evidence type="ECO:0000259" key="4">
    <source>
        <dbReference type="SMART" id="SM00214"/>
    </source>
</evidence>
<dbReference type="AlphaFoldDB" id="A0AA35PKK0"/>
<dbReference type="EMBL" id="OX395137">
    <property type="protein sequence ID" value="CAI5788137.1"/>
    <property type="molecule type" value="Genomic_DNA"/>
</dbReference>
<evidence type="ECO:0000313" key="5">
    <source>
        <dbReference type="EMBL" id="CAI5788137.1"/>
    </source>
</evidence>
<evidence type="ECO:0000256" key="3">
    <source>
        <dbReference type="ARBA" id="ARBA00022729"/>
    </source>
</evidence>
<reference evidence="5" key="1">
    <citation type="submission" date="2022-12" db="EMBL/GenBank/DDBJ databases">
        <authorList>
            <person name="Alioto T."/>
            <person name="Alioto T."/>
            <person name="Gomez Garrido J."/>
        </authorList>
    </citation>
    <scope>NUCLEOTIDE SEQUENCE</scope>
</reference>
<sequence length="293" mass="31818">MLWLLSGSSRAVSPRLLRSPGLPFAAWLLLHHLGAAPMAGASSFPTGSVAKCENEGEVLQIPFITDNPCITCICLNKEVTCKREKCPVLSKECALVIKQRGMCCERCKGCSFEGKSYNSSQSWQVSDKPCIMNQCQEGVITESEIHCIVHCKNPLKQPGMCCPTCPGCTFEGRHYREGEEFQPEGNKCVTCACVGRGKCLISHLEAASFTAMFMTMEPLLHTTIVLSVPAGIPLWCVRRNAHLLEIALKAKSSAARSVSHTCPQRKQKCASLATRSSGMERCGPPLTAPSVLV</sequence>
<dbReference type="Gene3D" id="6.20.200.20">
    <property type="match status" value="2"/>
</dbReference>
<name>A0AA35PKK0_9SAUR</name>
<accession>A0AA35PKK0</accession>
<dbReference type="InterPro" id="IPR001007">
    <property type="entry name" value="VWF_dom"/>
</dbReference>
<protein>
    <submittedName>
        <fullName evidence="5">BMP-binding endothelial regulator protein</fullName>
    </submittedName>
</protein>
<evidence type="ECO:0000313" key="6">
    <source>
        <dbReference type="Proteomes" id="UP001178461"/>
    </source>
</evidence>
<feature type="domain" description="VWFC" evidence="4">
    <location>
        <begin position="110"/>
        <end position="165"/>
    </location>
</feature>